<comment type="caution">
    <text evidence="2">The sequence shown here is derived from an EMBL/GenBank/DDBJ whole genome shotgun (WGS) entry which is preliminary data.</text>
</comment>
<dbReference type="Gene3D" id="3.40.30.10">
    <property type="entry name" value="Glutaredoxin"/>
    <property type="match status" value="1"/>
</dbReference>
<name>A0ABU7YVZ4_9GAMM</name>
<reference evidence="2 3" key="1">
    <citation type="journal article" date="2016" name="Int. J. Syst. Evol. Microbiol.">
        <title>Lysobacter erysipheiresistens sp. nov., an antagonist of powdery mildew, isolated from tobacco-cultivated soil.</title>
        <authorList>
            <person name="Xie B."/>
            <person name="Li T."/>
            <person name="Lin X."/>
            <person name="Wang C.J."/>
            <person name="Chen Y.J."/>
            <person name="Liu W.J."/>
            <person name="Zhao Z.W."/>
        </authorList>
    </citation>
    <scope>NUCLEOTIDE SEQUENCE [LARGE SCALE GENOMIC DNA]</scope>
    <source>
        <strain evidence="2 3">RS-LYSO-3</strain>
    </source>
</reference>
<dbReference type="InterPro" id="IPR036249">
    <property type="entry name" value="Thioredoxin-like_sf"/>
</dbReference>
<dbReference type="CDD" id="cd03046">
    <property type="entry name" value="GST_N_GTT1_like"/>
    <property type="match status" value="1"/>
</dbReference>
<gene>
    <name evidence="2" type="ORF">SNE34_03600</name>
</gene>
<protein>
    <submittedName>
        <fullName evidence="2">Glutathione S-transferase family protein</fullName>
    </submittedName>
</protein>
<keyword evidence="3" id="KW-1185">Reference proteome</keyword>
<dbReference type="PANTHER" id="PTHR44051">
    <property type="entry name" value="GLUTATHIONE S-TRANSFERASE-RELATED"/>
    <property type="match status" value="1"/>
</dbReference>
<dbReference type="SFLD" id="SFLDS00019">
    <property type="entry name" value="Glutathione_Transferase_(cytos"/>
    <property type="match status" value="1"/>
</dbReference>
<dbReference type="SUPFAM" id="SSF52833">
    <property type="entry name" value="Thioredoxin-like"/>
    <property type="match status" value="1"/>
</dbReference>
<dbReference type="PANTHER" id="PTHR44051:SF21">
    <property type="entry name" value="GLUTATHIONE S-TRANSFERASE FAMILY PROTEIN"/>
    <property type="match status" value="1"/>
</dbReference>
<proteinExistence type="predicted"/>
<dbReference type="Proteomes" id="UP001355056">
    <property type="component" value="Unassembled WGS sequence"/>
</dbReference>
<evidence type="ECO:0000313" key="3">
    <source>
        <dbReference type="Proteomes" id="UP001355056"/>
    </source>
</evidence>
<dbReference type="SUPFAM" id="SSF47616">
    <property type="entry name" value="GST C-terminal domain-like"/>
    <property type="match status" value="1"/>
</dbReference>
<dbReference type="SFLD" id="SFLDG01150">
    <property type="entry name" value="Main.1:_Beta-like"/>
    <property type="match status" value="1"/>
</dbReference>
<dbReference type="CDD" id="cd03207">
    <property type="entry name" value="GST_C_8"/>
    <property type="match status" value="1"/>
</dbReference>
<dbReference type="InterPro" id="IPR004045">
    <property type="entry name" value="Glutathione_S-Trfase_N"/>
</dbReference>
<dbReference type="InterPro" id="IPR036282">
    <property type="entry name" value="Glutathione-S-Trfase_C_sf"/>
</dbReference>
<evidence type="ECO:0000259" key="1">
    <source>
        <dbReference type="PROSITE" id="PS50404"/>
    </source>
</evidence>
<evidence type="ECO:0000313" key="2">
    <source>
        <dbReference type="EMBL" id="MEG3183097.1"/>
    </source>
</evidence>
<sequence length="208" mass="22935">MTAAPALTLHHHPHSRSAGARVMLEELGVDYRIELVNLHAGEQRRPEFLALNPLGKLPTLVDGDTVVTEQVAIYLHLADRFPEAGLAPAIGDSARGSYLRWMVYYASCFEPAVVDRAQKHEPAEPMVSPYRDFDSMLAALEAQLARGPWMLGDRFSAADVLWGTALAWTTQFGLVPKSEVIERYIERAKARPGFQRAAAKDAELLATA</sequence>
<dbReference type="Pfam" id="PF13410">
    <property type="entry name" value="GST_C_2"/>
    <property type="match status" value="1"/>
</dbReference>
<dbReference type="EMBL" id="JAXGFP010000002">
    <property type="protein sequence ID" value="MEG3183097.1"/>
    <property type="molecule type" value="Genomic_DNA"/>
</dbReference>
<dbReference type="RefSeq" id="WP_332614820.1">
    <property type="nucleotide sequence ID" value="NZ_JAXGFP010000002.1"/>
</dbReference>
<dbReference type="SFLD" id="SFLDG00358">
    <property type="entry name" value="Main_(cytGST)"/>
    <property type="match status" value="1"/>
</dbReference>
<feature type="domain" description="GST N-terminal" evidence="1">
    <location>
        <begin position="5"/>
        <end position="85"/>
    </location>
</feature>
<organism evidence="2 3">
    <name type="scientific">Novilysobacter erysipheiresistens</name>
    <dbReference type="NCBI Taxonomy" id="1749332"/>
    <lineage>
        <taxon>Bacteria</taxon>
        <taxon>Pseudomonadati</taxon>
        <taxon>Pseudomonadota</taxon>
        <taxon>Gammaproteobacteria</taxon>
        <taxon>Lysobacterales</taxon>
        <taxon>Lysobacteraceae</taxon>
        <taxon>Novilysobacter</taxon>
    </lineage>
</organism>
<dbReference type="PROSITE" id="PS50404">
    <property type="entry name" value="GST_NTER"/>
    <property type="match status" value="1"/>
</dbReference>
<dbReference type="Gene3D" id="1.20.1050.10">
    <property type="match status" value="1"/>
</dbReference>
<accession>A0ABU7YVZ4</accession>
<dbReference type="InterPro" id="IPR040079">
    <property type="entry name" value="Glutathione_S-Trfase"/>
</dbReference>
<dbReference type="Pfam" id="PF02798">
    <property type="entry name" value="GST_N"/>
    <property type="match status" value="1"/>
</dbReference>